<dbReference type="Proteomes" id="UP000179243">
    <property type="component" value="Unassembled WGS sequence"/>
</dbReference>
<evidence type="ECO:0000256" key="1">
    <source>
        <dbReference type="SAM" id="Phobius"/>
    </source>
</evidence>
<comment type="caution">
    <text evidence="2">The sequence shown here is derived from an EMBL/GenBank/DDBJ whole genome shotgun (WGS) entry which is preliminary data.</text>
</comment>
<gene>
    <name evidence="2" type="ORF">A2519_04405</name>
</gene>
<sequence>MCSSFVMIGMVHIRIVKYTTQLGQYMVYIVNFVEVVVDLEVLLIPIIYVHRIDMATYIRVHAVLQQVFGRLCENNDRGYWFTYYFDSLRFEPRIFSHKFPQ</sequence>
<keyword evidence="1" id="KW-0812">Transmembrane</keyword>
<dbReference type="AlphaFoldDB" id="A0A1F7FJ81"/>
<proteinExistence type="predicted"/>
<protein>
    <submittedName>
        <fullName evidence="2">Uncharacterized protein</fullName>
    </submittedName>
</protein>
<feature type="transmembrane region" description="Helical" evidence="1">
    <location>
        <begin position="25"/>
        <end position="49"/>
    </location>
</feature>
<keyword evidence="1" id="KW-0472">Membrane</keyword>
<keyword evidence="1" id="KW-1133">Transmembrane helix</keyword>
<evidence type="ECO:0000313" key="3">
    <source>
        <dbReference type="Proteomes" id="UP000179243"/>
    </source>
</evidence>
<reference evidence="2 3" key="1">
    <citation type="journal article" date="2016" name="Nat. Commun.">
        <title>Thousands of microbial genomes shed light on interconnected biogeochemical processes in an aquifer system.</title>
        <authorList>
            <person name="Anantharaman K."/>
            <person name="Brown C.T."/>
            <person name="Hug L.A."/>
            <person name="Sharon I."/>
            <person name="Castelle C.J."/>
            <person name="Probst A.J."/>
            <person name="Thomas B.C."/>
            <person name="Singh A."/>
            <person name="Wilkins M.J."/>
            <person name="Karaoz U."/>
            <person name="Brodie E.L."/>
            <person name="Williams K.H."/>
            <person name="Hubbard S.S."/>
            <person name="Banfield J.F."/>
        </authorList>
    </citation>
    <scope>NUCLEOTIDE SEQUENCE [LARGE SCALE GENOMIC DNA]</scope>
</reference>
<organism evidence="2 3">
    <name type="scientific">Candidatus Raymondbacteria bacterium RIFOXYD12_FULL_49_13</name>
    <dbReference type="NCBI Taxonomy" id="1817890"/>
    <lineage>
        <taxon>Bacteria</taxon>
        <taxon>Raymondiibacteriota</taxon>
    </lineage>
</organism>
<evidence type="ECO:0000313" key="2">
    <source>
        <dbReference type="EMBL" id="OGK06537.1"/>
    </source>
</evidence>
<accession>A0A1F7FJ81</accession>
<dbReference type="EMBL" id="MFYX01000028">
    <property type="protein sequence ID" value="OGK06537.1"/>
    <property type="molecule type" value="Genomic_DNA"/>
</dbReference>
<name>A0A1F7FJ81_UNCRA</name>